<protein>
    <recommendedName>
        <fullName evidence="3">Glycosyl transferase</fullName>
    </recommendedName>
</protein>
<comment type="caution">
    <text evidence="1">The sequence shown here is derived from an EMBL/GenBank/DDBJ whole genome shotgun (WGS) entry which is preliminary data.</text>
</comment>
<dbReference type="Gene3D" id="3.90.550.10">
    <property type="entry name" value="Spore Coat Polysaccharide Biosynthesis Protein SpsA, Chain A"/>
    <property type="match status" value="1"/>
</dbReference>
<gene>
    <name evidence="1" type="ORF">WMW72_04230</name>
</gene>
<evidence type="ECO:0000313" key="2">
    <source>
        <dbReference type="Proteomes" id="UP001469365"/>
    </source>
</evidence>
<dbReference type="EMBL" id="JBBPCC010000002">
    <property type="protein sequence ID" value="MEK8127114.1"/>
    <property type="molecule type" value="Genomic_DNA"/>
</dbReference>
<dbReference type="SUPFAM" id="SSF53448">
    <property type="entry name" value="Nucleotide-diphospho-sugar transferases"/>
    <property type="match status" value="1"/>
</dbReference>
<accession>A0ABU9DE24</accession>
<sequence>MLITTIATWNEFGEALLMAKSVKEHHPNASVIVCLAENSLPESKNYPWVQRFVLARDLGIPDFDAYMSRFQRSQYASALKGYLFDFLQAAYRREHEFIYLDARMLVVSPLIEFRSMMSSSTIVLTPHLVWPSPRTDCSGEIQALADGTFHSGMIGMTRTKELDRLLSWWIRVIREFGGQDGWGGSQYGQKCLNLVPSLFQTAILRHPGYNVGFWNIHEQKRFISLKKSRYTAGSEWLRCFNFNNDNFSLMNKIGALFSREASIHQLWAKYSNALQQIKSG</sequence>
<keyword evidence="2" id="KW-1185">Reference proteome</keyword>
<dbReference type="InterPro" id="IPR029044">
    <property type="entry name" value="Nucleotide-diphossugar_trans"/>
</dbReference>
<proteinExistence type="predicted"/>
<name>A0ABU9DE24_9BACL</name>
<evidence type="ECO:0000313" key="1">
    <source>
        <dbReference type="EMBL" id="MEK8127114.1"/>
    </source>
</evidence>
<dbReference type="Proteomes" id="UP001469365">
    <property type="component" value="Unassembled WGS sequence"/>
</dbReference>
<dbReference type="RefSeq" id="WP_341414172.1">
    <property type="nucleotide sequence ID" value="NZ_JBBPCC010000002.1"/>
</dbReference>
<organism evidence="1 2">
    <name type="scientific">Paenibacillus filicis</name>
    <dbReference type="NCBI Taxonomy" id="669464"/>
    <lineage>
        <taxon>Bacteria</taxon>
        <taxon>Bacillati</taxon>
        <taxon>Bacillota</taxon>
        <taxon>Bacilli</taxon>
        <taxon>Bacillales</taxon>
        <taxon>Paenibacillaceae</taxon>
        <taxon>Paenibacillus</taxon>
    </lineage>
</organism>
<evidence type="ECO:0008006" key="3">
    <source>
        <dbReference type="Google" id="ProtNLM"/>
    </source>
</evidence>
<reference evidence="1 2" key="1">
    <citation type="submission" date="2024-04" db="EMBL/GenBank/DDBJ databases">
        <title>draft genome sequnece of Paenibacillus filicis.</title>
        <authorList>
            <person name="Kim D.-U."/>
        </authorList>
    </citation>
    <scope>NUCLEOTIDE SEQUENCE [LARGE SCALE GENOMIC DNA]</scope>
    <source>
        <strain evidence="1 2">KACC14197</strain>
    </source>
</reference>